<evidence type="ECO:0000313" key="1">
    <source>
        <dbReference type="EMBL" id="OTF91665.1"/>
    </source>
</evidence>
<protein>
    <submittedName>
        <fullName evidence="1">Uncharacterized protein</fullName>
    </submittedName>
</protein>
<name>A0A251RYW3_HELAN</name>
<reference evidence="2" key="1">
    <citation type="journal article" date="2017" name="Nature">
        <title>The sunflower genome provides insights into oil metabolism, flowering and Asterid evolution.</title>
        <authorList>
            <person name="Badouin H."/>
            <person name="Gouzy J."/>
            <person name="Grassa C.J."/>
            <person name="Murat F."/>
            <person name="Staton S.E."/>
            <person name="Cottret L."/>
            <person name="Lelandais-Briere C."/>
            <person name="Owens G.L."/>
            <person name="Carrere S."/>
            <person name="Mayjonade B."/>
            <person name="Legrand L."/>
            <person name="Gill N."/>
            <person name="Kane N.C."/>
            <person name="Bowers J.E."/>
            <person name="Hubner S."/>
            <person name="Bellec A."/>
            <person name="Berard A."/>
            <person name="Berges H."/>
            <person name="Blanchet N."/>
            <person name="Boniface M.C."/>
            <person name="Brunel D."/>
            <person name="Catrice O."/>
            <person name="Chaidir N."/>
            <person name="Claudel C."/>
            <person name="Donnadieu C."/>
            <person name="Faraut T."/>
            <person name="Fievet G."/>
            <person name="Helmstetter N."/>
            <person name="King M."/>
            <person name="Knapp S.J."/>
            <person name="Lai Z."/>
            <person name="Le Paslier M.C."/>
            <person name="Lippi Y."/>
            <person name="Lorenzon L."/>
            <person name="Mandel J.R."/>
            <person name="Marage G."/>
            <person name="Marchand G."/>
            <person name="Marquand E."/>
            <person name="Bret-Mestries E."/>
            <person name="Morien E."/>
            <person name="Nambeesan S."/>
            <person name="Nguyen T."/>
            <person name="Pegot-Espagnet P."/>
            <person name="Pouilly N."/>
            <person name="Raftis F."/>
            <person name="Sallet E."/>
            <person name="Schiex T."/>
            <person name="Thomas J."/>
            <person name="Vandecasteele C."/>
            <person name="Vares D."/>
            <person name="Vear F."/>
            <person name="Vautrin S."/>
            <person name="Crespi M."/>
            <person name="Mangin B."/>
            <person name="Burke J.M."/>
            <person name="Salse J."/>
            <person name="Munos S."/>
            <person name="Vincourt P."/>
            <person name="Rieseberg L.H."/>
            <person name="Langlade N.B."/>
        </authorList>
    </citation>
    <scope>NUCLEOTIDE SEQUENCE [LARGE SCALE GENOMIC DNA]</scope>
    <source>
        <strain evidence="2">cv. SF193</strain>
    </source>
</reference>
<organism evidence="1 2">
    <name type="scientific">Helianthus annuus</name>
    <name type="common">Common sunflower</name>
    <dbReference type="NCBI Taxonomy" id="4232"/>
    <lineage>
        <taxon>Eukaryota</taxon>
        <taxon>Viridiplantae</taxon>
        <taxon>Streptophyta</taxon>
        <taxon>Embryophyta</taxon>
        <taxon>Tracheophyta</taxon>
        <taxon>Spermatophyta</taxon>
        <taxon>Magnoliopsida</taxon>
        <taxon>eudicotyledons</taxon>
        <taxon>Gunneridae</taxon>
        <taxon>Pentapetalae</taxon>
        <taxon>asterids</taxon>
        <taxon>campanulids</taxon>
        <taxon>Asterales</taxon>
        <taxon>Asteraceae</taxon>
        <taxon>Asteroideae</taxon>
        <taxon>Heliantheae alliance</taxon>
        <taxon>Heliantheae</taxon>
        <taxon>Helianthus</taxon>
    </lineage>
</organism>
<dbReference type="AlphaFoldDB" id="A0A251RYW3"/>
<sequence length="64" mass="7584">MDQTGQVRKESSNGRKLCWILTPYDGGSNYNHVERNGRPCKKNMYIYFIQFCFPDSFRYVLNPV</sequence>
<dbReference type="Proteomes" id="UP000215914">
    <property type="component" value="Chromosome 16"/>
</dbReference>
<proteinExistence type="predicted"/>
<keyword evidence="2" id="KW-1185">Reference proteome</keyword>
<accession>A0A251RYW3</accession>
<dbReference type="EMBL" id="CM007905">
    <property type="protein sequence ID" value="OTF91665.1"/>
    <property type="molecule type" value="Genomic_DNA"/>
</dbReference>
<gene>
    <name evidence="1" type="ORF">HannXRQ_Chr16g0513291</name>
</gene>
<dbReference type="InParanoid" id="A0A251RYW3"/>
<evidence type="ECO:0000313" key="2">
    <source>
        <dbReference type="Proteomes" id="UP000215914"/>
    </source>
</evidence>